<keyword evidence="3" id="KW-0238">DNA-binding</keyword>
<dbReference type="EMBL" id="QLNI01000011">
    <property type="protein sequence ID" value="RAM02730.1"/>
    <property type="molecule type" value="Genomic_DNA"/>
</dbReference>
<dbReference type="SMART" id="SM00448">
    <property type="entry name" value="REC"/>
    <property type="match status" value="1"/>
</dbReference>
<evidence type="ECO:0000313" key="6">
    <source>
        <dbReference type="EMBL" id="QBH15024.1"/>
    </source>
</evidence>
<dbReference type="SUPFAM" id="SSF52172">
    <property type="entry name" value="CheY-like"/>
    <property type="match status" value="1"/>
</dbReference>
<keyword evidence="9" id="KW-1185">Reference proteome</keyword>
<evidence type="ECO:0000313" key="8">
    <source>
        <dbReference type="Proteomes" id="UP000248798"/>
    </source>
</evidence>
<dbReference type="RefSeq" id="WP_111954994.1">
    <property type="nucleotide sequence ID" value="NZ_CP036313.1"/>
</dbReference>
<dbReference type="PANTHER" id="PTHR48111">
    <property type="entry name" value="REGULATOR OF RPOS"/>
    <property type="match status" value="1"/>
</dbReference>
<feature type="domain" description="Response regulatory" evidence="5">
    <location>
        <begin position="5"/>
        <end position="120"/>
    </location>
</feature>
<dbReference type="Proteomes" id="UP000293902">
    <property type="component" value="Chromosome"/>
</dbReference>
<protein>
    <submittedName>
        <fullName evidence="7">Response regulator</fullName>
    </submittedName>
</protein>
<dbReference type="Pfam" id="PF00072">
    <property type="entry name" value="Response_reg"/>
    <property type="match status" value="1"/>
</dbReference>
<dbReference type="AlphaFoldDB" id="A0A328FFW3"/>
<feature type="modified residue" description="4-aspartylphosphate" evidence="4">
    <location>
        <position position="55"/>
    </location>
</feature>
<dbReference type="OrthoDB" id="9788090at2"/>
<accession>A0A328FFW3</accession>
<gene>
    <name evidence="7" type="ORF">DO021_06715</name>
    <name evidence="6" type="ORF">EYB58_20145</name>
</gene>
<dbReference type="GO" id="GO:0000156">
    <property type="term" value="F:phosphorelay response regulator activity"/>
    <property type="evidence" value="ECO:0007669"/>
    <property type="project" value="TreeGrafter"/>
</dbReference>
<keyword evidence="2" id="KW-0902">Two-component regulatory system</keyword>
<dbReference type="Gene3D" id="3.40.50.2300">
    <property type="match status" value="1"/>
</dbReference>
<reference evidence="6 9" key="2">
    <citation type="submission" date="2019-02" db="EMBL/GenBank/DDBJ databases">
        <title>Complete genome sequence of Desulfobacter hydrogenophilus AcRS1.</title>
        <authorList>
            <person name="Marietou A."/>
            <person name="Lund M.B."/>
            <person name="Marshall I.P.G."/>
            <person name="Schreiber L."/>
            <person name="Jorgensen B."/>
        </authorList>
    </citation>
    <scope>NUCLEOTIDE SEQUENCE [LARGE SCALE GENOMIC DNA]</scope>
    <source>
        <strain evidence="6 9">AcRS1</strain>
    </source>
</reference>
<organism evidence="7 8">
    <name type="scientific">Desulfobacter hydrogenophilus</name>
    <dbReference type="NCBI Taxonomy" id="2291"/>
    <lineage>
        <taxon>Bacteria</taxon>
        <taxon>Pseudomonadati</taxon>
        <taxon>Thermodesulfobacteriota</taxon>
        <taxon>Desulfobacteria</taxon>
        <taxon>Desulfobacterales</taxon>
        <taxon>Desulfobacteraceae</taxon>
        <taxon>Desulfobacter</taxon>
    </lineage>
</organism>
<dbReference type="InterPro" id="IPR039420">
    <property type="entry name" value="WalR-like"/>
</dbReference>
<dbReference type="EMBL" id="CP036313">
    <property type="protein sequence ID" value="QBH15024.1"/>
    <property type="molecule type" value="Genomic_DNA"/>
</dbReference>
<evidence type="ECO:0000313" key="7">
    <source>
        <dbReference type="EMBL" id="RAM02730.1"/>
    </source>
</evidence>
<dbReference type="GO" id="GO:0032993">
    <property type="term" value="C:protein-DNA complex"/>
    <property type="evidence" value="ECO:0007669"/>
    <property type="project" value="TreeGrafter"/>
</dbReference>
<sequence length="154" mass="17672">MTPINFLLVDDEKPFIDTLAQRLRQRGFAVICAFSGMEALNQLDNDDTIEVVVLDVIMPGMDGIETIKRLKEKHPTVEVIMLTGHSTIHYAVEAIKLDAFDYLTKPCNINQLISKAEQAVSRRNERKAKIFDVRIKLYISKEERDEQIAQILKR</sequence>
<keyword evidence="1 4" id="KW-0597">Phosphoprotein</keyword>
<evidence type="ECO:0000313" key="9">
    <source>
        <dbReference type="Proteomes" id="UP000293902"/>
    </source>
</evidence>
<reference evidence="7 8" key="1">
    <citation type="submission" date="2018-06" db="EMBL/GenBank/DDBJ databases">
        <title>Complete Genome Sequence of Desulfobacter hydrogenophilus (DSM3380).</title>
        <authorList>
            <person name="Marietou A."/>
            <person name="Schreiber L."/>
            <person name="Marshall I."/>
            <person name="Jorgensen B."/>
        </authorList>
    </citation>
    <scope>NUCLEOTIDE SEQUENCE [LARGE SCALE GENOMIC DNA]</scope>
    <source>
        <strain evidence="7 8">DSM 3380</strain>
    </source>
</reference>
<proteinExistence type="predicted"/>
<evidence type="ECO:0000256" key="1">
    <source>
        <dbReference type="ARBA" id="ARBA00022553"/>
    </source>
</evidence>
<dbReference type="GO" id="GO:0006355">
    <property type="term" value="P:regulation of DNA-templated transcription"/>
    <property type="evidence" value="ECO:0007669"/>
    <property type="project" value="TreeGrafter"/>
</dbReference>
<dbReference type="GO" id="GO:0000976">
    <property type="term" value="F:transcription cis-regulatory region binding"/>
    <property type="evidence" value="ECO:0007669"/>
    <property type="project" value="TreeGrafter"/>
</dbReference>
<dbReference type="GO" id="GO:0005829">
    <property type="term" value="C:cytosol"/>
    <property type="evidence" value="ECO:0007669"/>
    <property type="project" value="TreeGrafter"/>
</dbReference>
<evidence type="ECO:0000256" key="4">
    <source>
        <dbReference type="PROSITE-ProRule" id="PRU00169"/>
    </source>
</evidence>
<name>A0A328FFW3_9BACT</name>
<dbReference type="Proteomes" id="UP000248798">
    <property type="component" value="Unassembled WGS sequence"/>
</dbReference>
<evidence type="ECO:0000256" key="3">
    <source>
        <dbReference type="ARBA" id="ARBA00023125"/>
    </source>
</evidence>
<dbReference type="InterPro" id="IPR011006">
    <property type="entry name" value="CheY-like_superfamily"/>
</dbReference>
<dbReference type="InterPro" id="IPR001789">
    <property type="entry name" value="Sig_transdc_resp-reg_receiver"/>
</dbReference>
<evidence type="ECO:0000256" key="2">
    <source>
        <dbReference type="ARBA" id="ARBA00023012"/>
    </source>
</evidence>
<evidence type="ECO:0000259" key="5">
    <source>
        <dbReference type="PROSITE" id="PS50110"/>
    </source>
</evidence>
<dbReference type="PROSITE" id="PS50110">
    <property type="entry name" value="RESPONSE_REGULATORY"/>
    <property type="match status" value="1"/>
</dbReference>
<dbReference type="PANTHER" id="PTHR48111:SF40">
    <property type="entry name" value="PHOSPHATE REGULON TRANSCRIPTIONAL REGULATORY PROTEIN PHOB"/>
    <property type="match status" value="1"/>
</dbReference>